<keyword evidence="6" id="KW-1185">Reference proteome</keyword>
<reference evidence="5 6" key="1">
    <citation type="journal article" date="2018" name="Gigascience">
        <title>Genomes of trombidid mites reveal novel predicted allergens and laterally-transferred genes associated with secondary metabolism.</title>
        <authorList>
            <person name="Dong X."/>
            <person name="Chaisiri K."/>
            <person name="Xia D."/>
            <person name="Armstrong S.D."/>
            <person name="Fang Y."/>
            <person name="Donnelly M.J."/>
            <person name="Kadowaki T."/>
            <person name="McGarry J.W."/>
            <person name="Darby A.C."/>
            <person name="Makepeace B.L."/>
        </authorList>
    </citation>
    <scope>NUCLEOTIDE SEQUENCE [LARGE SCALE GENOMIC DNA]</scope>
    <source>
        <strain evidence="5">UoL-WK</strain>
    </source>
</reference>
<comment type="caution">
    <text evidence="5">The sequence shown here is derived from an EMBL/GenBank/DDBJ whole genome shotgun (WGS) entry which is preliminary data.</text>
</comment>
<dbReference type="GO" id="GO:0006508">
    <property type="term" value="P:proteolysis"/>
    <property type="evidence" value="ECO:0007669"/>
    <property type="project" value="InterPro"/>
</dbReference>
<proteinExistence type="inferred from homology"/>
<dbReference type="Pfam" id="PF04389">
    <property type="entry name" value="Peptidase_M28"/>
    <property type="match status" value="1"/>
</dbReference>
<dbReference type="EMBL" id="NCKU01000291">
    <property type="protein sequence ID" value="RWS16131.1"/>
    <property type="molecule type" value="Genomic_DNA"/>
</dbReference>
<dbReference type="OrthoDB" id="2214at2759"/>
<dbReference type="InterPro" id="IPR045175">
    <property type="entry name" value="M28_fam"/>
</dbReference>
<evidence type="ECO:0000313" key="6">
    <source>
        <dbReference type="Proteomes" id="UP000285301"/>
    </source>
</evidence>
<evidence type="ECO:0000256" key="1">
    <source>
        <dbReference type="ARBA" id="ARBA00001947"/>
    </source>
</evidence>
<keyword evidence="3" id="KW-0812">Transmembrane</keyword>
<dbReference type="PANTHER" id="PTHR12147">
    <property type="entry name" value="METALLOPEPTIDASE M28 FAMILY MEMBER"/>
    <property type="match status" value="1"/>
</dbReference>
<name>A0A3S4RH88_9ACAR</name>
<evidence type="ECO:0000313" key="5">
    <source>
        <dbReference type="EMBL" id="RWS16131.1"/>
    </source>
</evidence>
<gene>
    <name evidence="5" type="ORF">B4U79_17191</name>
</gene>
<feature type="domain" description="Peptidase M28" evidence="4">
    <location>
        <begin position="4"/>
        <end position="104"/>
    </location>
</feature>
<dbReference type="Proteomes" id="UP000285301">
    <property type="component" value="Unassembled WGS sequence"/>
</dbReference>
<dbReference type="AlphaFoldDB" id="A0A3S4RH88"/>
<comment type="cofactor">
    <cofactor evidence="1">
        <name>Zn(2+)</name>
        <dbReference type="ChEBI" id="CHEBI:29105"/>
    </cofactor>
</comment>
<dbReference type="PANTHER" id="PTHR12147:SF26">
    <property type="entry name" value="PEPTIDASE M28 DOMAIN-CONTAINING PROTEIN"/>
    <property type="match status" value="1"/>
</dbReference>
<dbReference type="InterPro" id="IPR007484">
    <property type="entry name" value="Peptidase_M28"/>
</dbReference>
<keyword evidence="3" id="KW-0472">Membrane</keyword>
<feature type="transmembrane region" description="Helical" evidence="3">
    <location>
        <begin position="323"/>
        <end position="346"/>
    </location>
</feature>
<evidence type="ECO:0000256" key="3">
    <source>
        <dbReference type="SAM" id="Phobius"/>
    </source>
</evidence>
<comment type="similarity">
    <text evidence="2">Belongs to the peptidase M28 family. M28B subfamily.</text>
</comment>
<sequence>MYFELKGSNESGFMIIGAHFDSAPGSPGVDDNGSGCVALLQLLRLLHAYRSNITYSIIFALFDYSKFGYLGSDYFVQSIVAQRVKIEKKVFIGAIILDSIMNYQTEDHSQGVPFSFQYIPRNKTFKAREPIENQTMEYYLENVSTKGNFIAIYGRAVGDSLLLNSIQTSQRLVKDTQEFKTLIFHSSLPFYINQTAFLFDDFIVEGDQMSFWSPELKFHYKRFEQKPNVELSEFNKNYPAILVTDTSRLRYYQSECNDQLCDNGTHLTDINFRFMYHTIKLITLTALDLVRSRTLLQQANRKLSKPERPVIYKPKPFEFGPKYLITAYLTTIFCLFIMILHILGYWKRLFDVKYEEEPIESEEEKSEN</sequence>
<evidence type="ECO:0000259" key="4">
    <source>
        <dbReference type="Pfam" id="PF04389"/>
    </source>
</evidence>
<dbReference type="SUPFAM" id="SSF53187">
    <property type="entry name" value="Zn-dependent exopeptidases"/>
    <property type="match status" value="1"/>
</dbReference>
<dbReference type="GO" id="GO:0008235">
    <property type="term" value="F:metalloexopeptidase activity"/>
    <property type="evidence" value="ECO:0007669"/>
    <property type="project" value="InterPro"/>
</dbReference>
<organism evidence="5 6">
    <name type="scientific">Dinothrombium tinctorium</name>
    <dbReference type="NCBI Taxonomy" id="1965070"/>
    <lineage>
        <taxon>Eukaryota</taxon>
        <taxon>Metazoa</taxon>
        <taxon>Ecdysozoa</taxon>
        <taxon>Arthropoda</taxon>
        <taxon>Chelicerata</taxon>
        <taxon>Arachnida</taxon>
        <taxon>Acari</taxon>
        <taxon>Acariformes</taxon>
        <taxon>Trombidiformes</taxon>
        <taxon>Prostigmata</taxon>
        <taxon>Anystina</taxon>
        <taxon>Parasitengona</taxon>
        <taxon>Trombidioidea</taxon>
        <taxon>Trombidiidae</taxon>
        <taxon>Dinothrombium</taxon>
    </lineage>
</organism>
<dbReference type="Gene3D" id="3.40.630.10">
    <property type="entry name" value="Zn peptidases"/>
    <property type="match status" value="1"/>
</dbReference>
<keyword evidence="3" id="KW-1133">Transmembrane helix</keyword>
<protein>
    <recommendedName>
        <fullName evidence="4">Peptidase M28 domain-containing protein</fullName>
    </recommendedName>
</protein>
<accession>A0A3S4RH88</accession>
<evidence type="ECO:0000256" key="2">
    <source>
        <dbReference type="ARBA" id="ARBA00005634"/>
    </source>
</evidence>